<proteinExistence type="predicted"/>
<keyword evidence="3" id="KW-1185">Reference proteome</keyword>
<accession>A0ABY8XKU6</accession>
<evidence type="ECO:0000313" key="3">
    <source>
        <dbReference type="Proteomes" id="UP001227101"/>
    </source>
</evidence>
<organism evidence="2 3">
    <name type="scientific">Amycolatopsis nalaikhensis</name>
    <dbReference type="NCBI Taxonomy" id="715472"/>
    <lineage>
        <taxon>Bacteria</taxon>
        <taxon>Bacillati</taxon>
        <taxon>Actinomycetota</taxon>
        <taxon>Actinomycetes</taxon>
        <taxon>Pseudonocardiales</taxon>
        <taxon>Pseudonocardiaceae</taxon>
        <taxon>Amycolatopsis</taxon>
    </lineage>
</organism>
<name>A0ABY8XKU6_9PSEU</name>
<dbReference type="InterPro" id="IPR012334">
    <property type="entry name" value="Pectin_lyas_fold"/>
</dbReference>
<dbReference type="EMBL" id="CP127173">
    <property type="protein sequence ID" value="WIV56239.1"/>
    <property type="molecule type" value="Genomic_DNA"/>
</dbReference>
<gene>
    <name evidence="2" type="ORF">QP939_46845</name>
</gene>
<dbReference type="Gene3D" id="2.160.20.10">
    <property type="entry name" value="Single-stranded right-handed beta-helix, Pectin lyase-like"/>
    <property type="match status" value="1"/>
</dbReference>
<dbReference type="InterPro" id="IPR011050">
    <property type="entry name" value="Pectin_lyase_fold/virulence"/>
</dbReference>
<dbReference type="SUPFAM" id="SSF51126">
    <property type="entry name" value="Pectin lyase-like"/>
    <property type="match status" value="1"/>
</dbReference>
<protein>
    <submittedName>
        <fullName evidence="2">Right-handed parallel beta-helix repeat-containing protein</fullName>
    </submittedName>
</protein>
<keyword evidence="1" id="KW-0732">Signal</keyword>
<dbReference type="Proteomes" id="UP001227101">
    <property type="component" value="Chromosome"/>
</dbReference>
<feature type="signal peptide" evidence="1">
    <location>
        <begin position="1"/>
        <end position="25"/>
    </location>
</feature>
<dbReference type="RefSeq" id="WP_285453333.1">
    <property type="nucleotide sequence ID" value="NZ_CP127173.1"/>
</dbReference>
<evidence type="ECO:0000256" key="1">
    <source>
        <dbReference type="SAM" id="SignalP"/>
    </source>
</evidence>
<evidence type="ECO:0000313" key="2">
    <source>
        <dbReference type="EMBL" id="WIV56239.1"/>
    </source>
</evidence>
<reference evidence="2 3" key="1">
    <citation type="submission" date="2023-06" db="EMBL/GenBank/DDBJ databases">
        <authorList>
            <person name="Oyuntsetseg B."/>
            <person name="Kim S.B."/>
        </authorList>
    </citation>
    <scope>NUCLEOTIDE SEQUENCE [LARGE SCALE GENOMIC DNA]</scope>
    <source>
        <strain evidence="2 3">2-2</strain>
    </source>
</reference>
<feature type="chain" id="PRO_5046527057" evidence="1">
    <location>
        <begin position="26"/>
        <end position="262"/>
    </location>
</feature>
<sequence length="262" mass="27260">MTAREIIGTATLLLAMAGSAVPAAAAPGRLHITKGGTKDAPLVYAGNGQRVGGIDVDADYVVVDGYTMTNPKAPGIEIHGDGVTVKNTTVTAPKGGDGDGIRFFGTGITLSHNTISKTDNSTGAHADCMQTFATDDEDVASQDVVIDGNRCEDIDNMCLMAEGPNSEAGDGSGEGESKNWTFTGNYCQTTEASQAVMIDDVQHLTLAGNTWAAGPDHAIGLQNHSTYATVKDNRLDPSIKCEVGIDKSSREGYQGPRPRCAP</sequence>